<dbReference type="Gene3D" id="1.25.40.10">
    <property type="entry name" value="Tetratricopeptide repeat domain"/>
    <property type="match status" value="1"/>
</dbReference>
<comment type="caution">
    <text evidence="1">The sequence shown here is derived from an EMBL/GenBank/DDBJ whole genome shotgun (WGS) entry which is preliminary data.</text>
</comment>
<dbReference type="SUPFAM" id="SSF48452">
    <property type="entry name" value="TPR-like"/>
    <property type="match status" value="1"/>
</dbReference>
<proteinExistence type="predicted"/>
<accession>A0A444WPG8</accession>
<dbReference type="AlphaFoldDB" id="A0A444WPG8"/>
<dbReference type="PANTHER" id="PTHR46310:SF4">
    <property type="entry name" value="OUTER ENVELOPE PROTEIN 64, MITOCHONDRIAL"/>
    <property type="match status" value="1"/>
</dbReference>
<evidence type="ECO:0000313" key="2">
    <source>
        <dbReference type="Proteomes" id="UP000289738"/>
    </source>
</evidence>
<gene>
    <name evidence="1" type="ORF">Ahy_Scaffold6g107922</name>
</gene>
<organism evidence="1 2">
    <name type="scientific">Arachis hypogaea</name>
    <name type="common">Peanut</name>
    <dbReference type="NCBI Taxonomy" id="3818"/>
    <lineage>
        <taxon>Eukaryota</taxon>
        <taxon>Viridiplantae</taxon>
        <taxon>Streptophyta</taxon>
        <taxon>Embryophyta</taxon>
        <taxon>Tracheophyta</taxon>
        <taxon>Spermatophyta</taxon>
        <taxon>Magnoliopsida</taxon>
        <taxon>eudicotyledons</taxon>
        <taxon>Gunneridae</taxon>
        <taxon>Pentapetalae</taxon>
        <taxon>rosids</taxon>
        <taxon>fabids</taxon>
        <taxon>Fabales</taxon>
        <taxon>Fabaceae</taxon>
        <taxon>Papilionoideae</taxon>
        <taxon>50 kb inversion clade</taxon>
        <taxon>dalbergioids sensu lato</taxon>
        <taxon>Dalbergieae</taxon>
        <taxon>Pterocarpus clade</taxon>
        <taxon>Arachis</taxon>
    </lineage>
</organism>
<evidence type="ECO:0000313" key="1">
    <source>
        <dbReference type="EMBL" id="RYQ79213.1"/>
    </source>
</evidence>
<keyword evidence="2" id="KW-1185">Reference proteome</keyword>
<dbReference type="PANTHER" id="PTHR46310">
    <property type="entry name" value="AMIDASE 1"/>
    <property type="match status" value="1"/>
</dbReference>
<dbReference type="EMBL" id="SDMP01000026">
    <property type="protein sequence ID" value="RYQ79213.1"/>
    <property type="molecule type" value="Genomic_DNA"/>
</dbReference>
<reference evidence="1 2" key="1">
    <citation type="submission" date="2019-01" db="EMBL/GenBank/DDBJ databases">
        <title>Sequencing of cultivated peanut Arachis hypogaea provides insights into genome evolution and oil improvement.</title>
        <authorList>
            <person name="Chen X."/>
        </authorList>
    </citation>
    <scope>NUCLEOTIDE SEQUENCE [LARGE SCALE GENOMIC DNA]</scope>
    <source>
        <strain evidence="2">cv. Fuhuasheng</strain>
        <tissue evidence="1">Leaves</tissue>
    </source>
</reference>
<name>A0A444WPG8_ARAHY</name>
<dbReference type="InterPro" id="IPR011990">
    <property type="entry name" value="TPR-like_helical_dom_sf"/>
</dbReference>
<sequence length="151" mass="16960">MRAAFQSLLKVTVPLGSHNGGCVSVSFISFHGADKFLLDTMLDMYCTLQEQVSVASYSLPLPDTNGNIETYELLEEKRNAAFKGSQRNKALSYYTEVIKLNGMNATYYCIRAAAYLKLAWFCDRHSLCNMVMAIDLWVPDYVVNGCIGRNF</sequence>
<dbReference type="STRING" id="3818.A0A444WPG8"/>
<protein>
    <submittedName>
        <fullName evidence="1">Uncharacterized protein</fullName>
    </submittedName>
</protein>
<dbReference type="Proteomes" id="UP000289738">
    <property type="component" value="Unassembled WGS sequence"/>
</dbReference>